<organism evidence="1 2">
    <name type="scientific">Thermoproteota archaeon</name>
    <dbReference type="NCBI Taxonomy" id="2056631"/>
    <lineage>
        <taxon>Archaea</taxon>
        <taxon>Thermoproteota</taxon>
    </lineage>
</organism>
<dbReference type="PANTHER" id="PTHR42307">
    <property type="entry name" value="PUP DEAMIDASE/DEPUPYLASE"/>
    <property type="match status" value="1"/>
</dbReference>
<dbReference type="GO" id="GO:0005524">
    <property type="term" value="F:ATP binding"/>
    <property type="evidence" value="ECO:0007669"/>
    <property type="project" value="TreeGrafter"/>
</dbReference>
<dbReference type="GO" id="GO:0070490">
    <property type="term" value="P:protein pupylation"/>
    <property type="evidence" value="ECO:0007669"/>
    <property type="project" value="TreeGrafter"/>
</dbReference>
<dbReference type="Pfam" id="PF03136">
    <property type="entry name" value="Pup_ligase"/>
    <property type="match status" value="1"/>
</dbReference>
<dbReference type="GO" id="GO:0010498">
    <property type="term" value="P:proteasomal protein catabolic process"/>
    <property type="evidence" value="ECO:0007669"/>
    <property type="project" value="InterPro"/>
</dbReference>
<dbReference type="InterPro" id="IPR004347">
    <property type="entry name" value="Pup_ligase/deamidase"/>
</dbReference>
<feature type="non-terminal residue" evidence="1">
    <location>
        <position position="417"/>
    </location>
</feature>
<dbReference type="PANTHER" id="PTHR42307:SF2">
    <property type="entry name" value="PUP DEAMIDASE_DEPUPYLASE"/>
    <property type="match status" value="1"/>
</dbReference>
<accession>A0A497ENH1</accession>
<comment type="caution">
    <text evidence="1">The sequence shown here is derived from an EMBL/GenBank/DDBJ whole genome shotgun (WGS) entry which is preliminary data.</text>
</comment>
<sequence length="417" mass="47255">MGILRSKARGIEYEYGINTYPPAQDSFGRTLIVDAAMDGMVKQGYVLKVDWSVNDEVGNLAYERGLVNLWLLEEGPYEFALNGSRIYDDAEHYEVSTPVYRTPLDAVIYDKVSEVYAYFGTQAARQKHGKVLTYKNNISTLKSASGMFESVAWGTHYNICLSREVCNVDIWNSVERALIPYMVTRILVMGGGEFVACKGGMFKFDPPHSSRLVGEDACFVISPRAAFIKQFSTFDTTLERGILNLRDEPHSNPSKYWRLHDINHEAARNEFHIYVRDCMQTLFLTAFERGYFTDAPEIANPIAAFKSLASDVNEMKWKIELKDGRNVDAVDDILIGYYLAKVEEMISKSSDADDEDKRAFSLIKAVLNKLSTRSIEYLVDGLDWVTKKVMIEEYGGDIVESITLCNEFSLIDEAVLY</sequence>
<dbReference type="GO" id="GO:0019941">
    <property type="term" value="P:modification-dependent protein catabolic process"/>
    <property type="evidence" value="ECO:0007669"/>
    <property type="project" value="InterPro"/>
</dbReference>
<proteinExistence type="predicted"/>
<evidence type="ECO:0000313" key="1">
    <source>
        <dbReference type="EMBL" id="RLE48943.1"/>
    </source>
</evidence>
<gene>
    <name evidence="1" type="ORF">DRJ31_06200</name>
</gene>
<name>A0A497ENH1_9CREN</name>
<protein>
    <submittedName>
        <fullName evidence="1">Uncharacterized protein</fullName>
    </submittedName>
</protein>
<dbReference type="AlphaFoldDB" id="A0A497ENH1"/>
<evidence type="ECO:0000313" key="2">
    <source>
        <dbReference type="Proteomes" id="UP000278475"/>
    </source>
</evidence>
<dbReference type="EMBL" id="QMQV01000053">
    <property type="protein sequence ID" value="RLE48943.1"/>
    <property type="molecule type" value="Genomic_DNA"/>
</dbReference>
<dbReference type="Proteomes" id="UP000278475">
    <property type="component" value="Unassembled WGS sequence"/>
</dbReference>
<reference evidence="1 2" key="1">
    <citation type="submission" date="2018-06" db="EMBL/GenBank/DDBJ databases">
        <title>Extensive metabolic versatility and redundancy in microbially diverse, dynamic hydrothermal sediments.</title>
        <authorList>
            <person name="Dombrowski N."/>
            <person name="Teske A."/>
            <person name="Baker B.J."/>
        </authorList>
    </citation>
    <scope>NUCLEOTIDE SEQUENCE [LARGE SCALE GENOMIC DNA]</scope>
    <source>
        <strain evidence="1">B66_G16</strain>
    </source>
</reference>